<organism evidence="1 2">
    <name type="scientific">Flavobacterium rakeshii</name>
    <dbReference type="NCBI Taxonomy" id="1038845"/>
    <lineage>
        <taxon>Bacteria</taxon>
        <taxon>Pseudomonadati</taxon>
        <taxon>Bacteroidota</taxon>
        <taxon>Flavobacteriia</taxon>
        <taxon>Flavobacteriales</taxon>
        <taxon>Flavobacteriaceae</taxon>
        <taxon>Flavobacterium</taxon>
    </lineage>
</organism>
<dbReference type="RefSeq" id="WP_157483872.1">
    <property type="nucleotide sequence ID" value="NZ_WOWP01000053.1"/>
</dbReference>
<gene>
    <name evidence="1" type="ORF">GN157_12860</name>
</gene>
<evidence type="ECO:0000313" key="1">
    <source>
        <dbReference type="EMBL" id="MUV04600.1"/>
    </source>
</evidence>
<reference evidence="1 2" key="1">
    <citation type="submission" date="2019-12" db="EMBL/GenBank/DDBJ databases">
        <authorList>
            <person name="Sun J.-Q."/>
        </authorList>
    </citation>
    <scope>NUCLEOTIDE SEQUENCE [LARGE SCALE GENOMIC DNA]</scope>
    <source>
        <strain evidence="1 2">JCM 17928</strain>
    </source>
</reference>
<proteinExistence type="predicted"/>
<sequence>MKATKEELIRFLEDKVLVPVENHPKATATIKKKIHGTRMRLNEQVSAEKVEQFYYTAMSTERGKDSYQKIKDIGGPTFEDVVDEFKKLCGREY</sequence>
<dbReference type="OrthoDB" id="1363744at2"/>
<name>A0A6N8HFZ3_9FLAO</name>
<comment type="caution">
    <text evidence="1">The sequence shown here is derived from an EMBL/GenBank/DDBJ whole genome shotgun (WGS) entry which is preliminary data.</text>
</comment>
<keyword evidence="2" id="KW-1185">Reference proteome</keyword>
<dbReference type="AlphaFoldDB" id="A0A6N8HFZ3"/>
<protein>
    <submittedName>
        <fullName evidence="1">Uncharacterized protein</fullName>
    </submittedName>
</protein>
<evidence type="ECO:0000313" key="2">
    <source>
        <dbReference type="Proteomes" id="UP000433945"/>
    </source>
</evidence>
<dbReference type="Proteomes" id="UP000433945">
    <property type="component" value="Unassembled WGS sequence"/>
</dbReference>
<dbReference type="EMBL" id="WOWP01000053">
    <property type="protein sequence ID" value="MUV04600.1"/>
    <property type="molecule type" value="Genomic_DNA"/>
</dbReference>
<accession>A0A6N8HFZ3</accession>